<dbReference type="Proteomes" id="UP000593765">
    <property type="component" value="Chromosome"/>
</dbReference>
<dbReference type="EMBL" id="CP063458">
    <property type="protein sequence ID" value="QOV90894.1"/>
    <property type="molecule type" value="Genomic_DNA"/>
</dbReference>
<proteinExistence type="predicted"/>
<organism evidence="1 2">
    <name type="scientific">Humisphaera borealis</name>
    <dbReference type="NCBI Taxonomy" id="2807512"/>
    <lineage>
        <taxon>Bacteria</taxon>
        <taxon>Pseudomonadati</taxon>
        <taxon>Planctomycetota</taxon>
        <taxon>Phycisphaerae</taxon>
        <taxon>Tepidisphaerales</taxon>
        <taxon>Tepidisphaeraceae</taxon>
        <taxon>Humisphaera</taxon>
    </lineage>
</organism>
<accession>A0A7M2WZU3</accession>
<dbReference type="RefSeq" id="WP_206293998.1">
    <property type="nucleotide sequence ID" value="NZ_CP063458.1"/>
</dbReference>
<evidence type="ECO:0000313" key="2">
    <source>
        <dbReference type="Proteomes" id="UP000593765"/>
    </source>
</evidence>
<dbReference type="AlphaFoldDB" id="A0A7M2WZU3"/>
<protein>
    <submittedName>
        <fullName evidence="1">Uncharacterized protein</fullName>
    </submittedName>
</protein>
<name>A0A7M2WZU3_9BACT</name>
<dbReference type="KEGG" id="hbs:IPV69_05910"/>
<sequence length="93" mass="9894">MATAKRATGPWKVRIRNAGFNRRHGPYCLSFVDGQASTDDARAAAWATECGYEVKDEATGQIVNPLPLTEAETAAQAEAAAAEAKKKAESAKK</sequence>
<keyword evidence="2" id="KW-1185">Reference proteome</keyword>
<reference evidence="1 2" key="1">
    <citation type="submission" date="2020-10" db="EMBL/GenBank/DDBJ databases">
        <title>Wide distribution of Phycisphaera-like planctomycetes from WD2101 soil group in peatlands and genome analysis of the first cultivated representative.</title>
        <authorList>
            <person name="Dedysh S.N."/>
            <person name="Beletsky A.V."/>
            <person name="Ivanova A."/>
            <person name="Kulichevskaya I.S."/>
            <person name="Suzina N.E."/>
            <person name="Philippov D.A."/>
            <person name="Rakitin A.L."/>
            <person name="Mardanov A.V."/>
            <person name="Ravin N.V."/>
        </authorList>
    </citation>
    <scope>NUCLEOTIDE SEQUENCE [LARGE SCALE GENOMIC DNA]</scope>
    <source>
        <strain evidence="1 2">M1803</strain>
    </source>
</reference>
<evidence type="ECO:0000313" key="1">
    <source>
        <dbReference type="EMBL" id="QOV90894.1"/>
    </source>
</evidence>
<gene>
    <name evidence="1" type="ORF">IPV69_05910</name>
</gene>